<dbReference type="EMBL" id="JAATLM010000001">
    <property type="protein sequence ID" value="NIZ70053.1"/>
    <property type="molecule type" value="Genomic_DNA"/>
</dbReference>
<gene>
    <name evidence="1" type="ORF">HCT48_07520</name>
</gene>
<name>A0A968GGG5_9SPIO</name>
<evidence type="ECO:0000313" key="1">
    <source>
        <dbReference type="EMBL" id="NIZ70053.1"/>
    </source>
</evidence>
<keyword evidence="2" id="KW-1185">Reference proteome</keyword>
<reference evidence="1" key="1">
    <citation type="submission" date="2020-03" db="EMBL/GenBank/DDBJ databases">
        <title>Spirochaetal bacteria isolated from arthropods constitute a novel genus Entomospira genus novum within the order Spirochaetales.</title>
        <authorList>
            <person name="Grana-Miraglia L."/>
            <person name="Sikutova S."/>
            <person name="Fingerle V."/>
            <person name="Sing A."/>
            <person name="Castillo-Ramirez S."/>
            <person name="Margos G."/>
            <person name="Rudolf I."/>
        </authorList>
    </citation>
    <scope>NUCLEOTIDE SEQUENCE</scope>
    <source>
        <strain evidence="1">BR149</strain>
    </source>
</reference>
<proteinExistence type="predicted"/>
<protein>
    <submittedName>
        <fullName evidence="1">Uncharacterized protein</fullName>
    </submittedName>
</protein>
<dbReference type="AlphaFoldDB" id="A0A968GGG5"/>
<sequence length="123" mass="14474">MEKKKEVKRLLTARLHDDIYRSLNGVNQKFNLITNPDAYADLVEERLPTVKVVNQKNLEKKVAKVIDTLFPNDKDDDEIPYHNNSVHHIDETWDITNGVFKKYFKEGNFDKWLEKRVKASDSD</sequence>
<evidence type="ECO:0000313" key="2">
    <source>
        <dbReference type="Proteomes" id="UP000778951"/>
    </source>
</evidence>
<organism evidence="1 2">
    <name type="scientific">Entomospira culicis</name>
    <dbReference type="NCBI Taxonomy" id="2719989"/>
    <lineage>
        <taxon>Bacteria</taxon>
        <taxon>Pseudomonadati</taxon>
        <taxon>Spirochaetota</taxon>
        <taxon>Spirochaetia</taxon>
        <taxon>Spirochaetales</taxon>
        <taxon>Spirochaetaceae</taxon>
        <taxon>Entomospira</taxon>
    </lineage>
</organism>
<accession>A0A968GGG5</accession>
<dbReference type="Proteomes" id="UP000778951">
    <property type="component" value="Unassembled WGS sequence"/>
</dbReference>
<comment type="caution">
    <text evidence="1">The sequence shown here is derived from an EMBL/GenBank/DDBJ whole genome shotgun (WGS) entry which is preliminary data.</text>
</comment>
<dbReference type="RefSeq" id="WP_167696128.1">
    <property type="nucleotide sequence ID" value="NZ_CP118181.1"/>
</dbReference>